<reference evidence="3 4" key="1">
    <citation type="submission" date="2023-06" db="EMBL/GenBank/DDBJ databases">
        <authorList>
            <person name="Ham H."/>
            <person name="Park D.S."/>
        </authorList>
    </citation>
    <scope>NUCLEOTIDE SEQUENCE [LARGE SCALE GENOMIC DNA]</scope>
    <source>
        <strain evidence="3 4">KACC 17005</strain>
    </source>
</reference>
<feature type="chain" id="PRO_5046684036" evidence="2">
    <location>
        <begin position="27"/>
        <end position="328"/>
    </location>
</feature>
<keyword evidence="4" id="KW-1185">Reference proteome</keyword>
<keyword evidence="2" id="KW-0732">Signal</keyword>
<evidence type="ECO:0000313" key="3">
    <source>
        <dbReference type="EMBL" id="WIY49538.1"/>
    </source>
</evidence>
<name>A0ABY9ASN0_PARCI</name>
<evidence type="ECO:0000313" key="4">
    <source>
        <dbReference type="Proteomes" id="UP001242732"/>
    </source>
</evidence>
<dbReference type="Gene3D" id="3.40.190.150">
    <property type="entry name" value="Bordetella uptake gene, domain 1"/>
    <property type="match status" value="1"/>
</dbReference>
<dbReference type="PIRSF" id="PIRSF017082">
    <property type="entry name" value="YflP"/>
    <property type="match status" value="1"/>
</dbReference>
<dbReference type="PANTHER" id="PTHR42928:SF5">
    <property type="entry name" value="BLR1237 PROTEIN"/>
    <property type="match status" value="1"/>
</dbReference>
<dbReference type="RefSeq" id="WP_011797278.1">
    <property type="nucleotide sequence ID" value="NZ_CP023687.1"/>
</dbReference>
<evidence type="ECO:0000256" key="1">
    <source>
        <dbReference type="ARBA" id="ARBA00006987"/>
    </source>
</evidence>
<dbReference type="GeneID" id="79789234"/>
<evidence type="ECO:0000256" key="2">
    <source>
        <dbReference type="SAM" id="SignalP"/>
    </source>
</evidence>
<dbReference type="InterPro" id="IPR005064">
    <property type="entry name" value="BUG"/>
</dbReference>
<dbReference type="PANTHER" id="PTHR42928">
    <property type="entry name" value="TRICARBOXYLATE-BINDING PROTEIN"/>
    <property type="match status" value="1"/>
</dbReference>
<dbReference type="SUPFAM" id="SSF53850">
    <property type="entry name" value="Periplasmic binding protein-like II"/>
    <property type="match status" value="1"/>
</dbReference>
<feature type="signal peptide" evidence="2">
    <location>
        <begin position="1"/>
        <end position="26"/>
    </location>
</feature>
<gene>
    <name evidence="3" type="ORF">QRO08_02920</name>
</gene>
<comment type="similarity">
    <text evidence="1">Belongs to the UPF0065 (bug) family.</text>
</comment>
<accession>A0ABY9ASN0</accession>
<sequence>MHRRLILRGAAGLAATAALLAGPAAAQPGNWPDKPVKLVLPYPPGGNVDGAARIISEQLQARLGQPFVVENRPGAGGLIAGEAVARSAPDGYTFFMGANGPILFSPLIFRRNAYDWKKDFAPVSSVSFTPLVLQVHPSTPYRTLADLLAAARAGGGNITMASPGAGTTNHLVSEYLQRESGAKWLTVHYKGNAPATTDLLGGQVQFNFDQISVAQPFIQGGRTRALAVTSRERLPQLPDVPTLRESGFADFSAETFTGVLAPRGTPQPVVDRFSEALRAVLADPAVQEKFRVLGSEARGSTPRQFTQYLTQEDQRWTPIIRQAGITAE</sequence>
<protein>
    <submittedName>
        <fullName evidence="3">Tripartite tricarboxylate transporter substrate binding protein</fullName>
    </submittedName>
</protein>
<dbReference type="Gene3D" id="3.40.190.10">
    <property type="entry name" value="Periplasmic binding protein-like II"/>
    <property type="match status" value="1"/>
</dbReference>
<dbReference type="EMBL" id="CP127363">
    <property type="protein sequence ID" value="WIY49538.1"/>
    <property type="molecule type" value="Genomic_DNA"/>
</dbReference>
<organism evidence="3 4">
    <name type="scientific">Paracidovorax citrulli</name>
    <name type="common">Acidovorax citrulli</name>
    <dbReference type="NCBI Taxonomy" id="80869"/>
    <lineage>
        <taxon>Bacteria</taxon>
        <taxon>Pseudomonadati</taxon>
        <taxon>Pseudomonadota</taxon>
        <taxon>Betaproteobacteria</taxon>
        <taxon>Burkholderiales</taxon>
        <taxon>Comamonadaceae</taxon>
        <taxon>Paracidovorax</taxon>
    </lineage>
</organism>
<dbReference type="InterPro" id="IPR042100">
    <property type="entry name" value="Bug_dom1"/>
</dbReference>
<dbReference type="Pfam" id="PF03401">
    <property type="entry name" value="TctC"/>
    <property type="match status" value="1"/>
</dbReference>
<proteinExistence type="inferred from homology"/>
<dbReference type="CDD" id="cd07012">
    <property type="entry name" value="PBP2_Bug_TTT"/>
    <property type="match status" value="1"/>
</dbReference>
<dbReference type="Proteomes" id="UP001242732">
    <property type="component" value="Chromosome"/>
</dbReference>